<keyword evidence="3 9" id="KW-0645">Protease</keyword>
<evidence type="ECO:0000256" key="1">
    <source>
        <dbReference type="ARBA" id="ARBA00001947"/>
    </source>
</evidence>
<dbReference type="OrthoDB" id="2214at2759"/>
<evidence type="ECO:0000256" key="8">
    <source>
        <dbReference type="ARBA" id="ARBA00043962"/>
    </source>
</evidence>
<keyword evidence="7 9" id="KW-0862">Zinc</keyword>
<dbReference type="GO" id="GO:0006508">
    <property type="term" value="P:proteolysis"/>
    <property type="evidence" value="ECO:0007669"/>
    <property type="project" value="UniProtKB-KW"/>
</dbReference>
<comment type="similarity">
    <text evidence="8">Belongs to the peptidase M28 family. M28E subfamily.</text>
</comment>
<dbReference type="Gene3D" id="3.40.630.10">
    <property type="entry name" value="Zn peptidases"/>
    <property type="match status" value="1"/>
</dbReference>
<accession>A0A316YKL0</accession>
<dbReference type="GeneID" id="37044113"/>
<protein>
    <recommendedName>
        <fullName evidence="9">Peptide hydrolase</fullName>
        <ecNumber evidence="9">3.4.-.-</ecNumber>
    </recommendedName>
</protein>
<evidence type="ECO:0000313" key="12">
    <source>
        <dbReference type="Proteomes" id="UP000245768"/>
    </source>
</evidence>
<dbReference type="Proteomes" id="UP000245768">
    <property type="component" value="Unassembled WGS sequence"/>
</dbReference>
<feature type="domain" description="Peptidase M28" evidence="10">
    <location>
        <begin position="210"/>
        <end position="387"/>
    </location>
</feature>
<keyword evidence="5 9" id="KW-0732">Signal</keyword>
<dbReference type="Pfam" id="PF04389">
    <property type="entry name" value="Peptidase_M28"/>
    <property type="match status" value="1"/>
</dbReference>
<dbReference type="EC" id="3.4.-.-" evidence="9"/>
<dbReference type="PANTHER" id="PTHR12147">
    <property type="entry name" value="METALLOPEPTIDASE M28 FAMILY MEMBER"/>
    <property type="match status" value="1"/>
</dbReference>
<dbReference type="FunFam" id="3.40.630.10:FF:000042">
    <property type="entry name" value="Peptide hydrolase"/>
    <property type="match status" value="1"/>
</dbReference>
<evidence type="ECO:0000259" key="10">
    <source>
        <dbReference type="Pfam" id="PF04389"/>
    </source>
</evidence>
<keyword evidence="4 9" id="KW-0479">Metal-binding</keyword>
<keyword evidence="6 9" id="KW-0378">Hydrolase</keyword>
<organism evidence="11 12">
    <name type="scientific">Acaromyces ingoldii</name>
    <dbReference type="NCBI Taxonomy" id="215250"/>
    <lineage>
        <taxon>Eukaryota</taxon>
        <taxon>Fungi</taxon>
        <taxon>Dikarya</taxon>
        <taxon>Basidiomycota</taxon>
        <taxon>Ustilaginomycotina</taxon>
        <taxon>Exobasidiomycetes</taxon>
        <taxon>Exobasidiales</taxon>
        <taxon>Cryptobasidiaceae</taxon>
        <taxon>Acaromyces</taxon>
    </lineage>
</organism>
<evidence type="ECO:0000256" key="5">
    <source>
        <dbReference type="ARBA" id="ARBA00022729"/>
    </source>
</evidence>
<dbReference type="SUPFAM" id="SSF53187">
    <property type="entry name" value="Zn-dependent exopeptidases"/>
    <property type="match status" value="1"/>
</dbReference>
<feature type="chain" id="PRO_5016194952" description="Peptide hydrolase" evidence="9">
    <location>
        <begin position="21"/>
        <end position="411"/>
    </location>
</feature>
<dbReference type="InParanoid" id="A0A316YKL0"/>
<sequence>MRLFVPAIFVVAFGVALCGALPLLPSWTSPSSYVTELADPSSSGPSLVLRLLSSSHGLFTPRMVQTSHSSEPYWTNEIGKHLLRLRGVNFFDVTTDMEQGPVITAAMKQQEPVFPTKLSHAKKLDRVYDEVSEDGPRENLAKFTSFRNRYYKSETGRSSQLWLLEKVKEIASANKDITVKEFEHEWGQNSIILHVPGRKSSNVSSSSSDAGLTILGAHLDSTHLLPFLPAPGADDDGSGTVTILEALRGLLASGWQPETDVEWHWYSAEEGGLLGSQEVVREYVKRGTPIKAMLQQDMVAFVKQGTQERVGIVSDFTNEPLSKFVKRLVDAYLSIPYVDTKLGYAASDHGSWNKAGFPSAFAIEATYEDCNLRRIHSGNDVIDYPEFSFAHLMQFVRLSSAFVVELGGWAK</sequence>
<evidence type="ECO:0000313" key="11">
    <source>
        <dbReference type="EMBL" id="PWN89606.1"/>
    </source>
</evidence>
<keyword evidence="2" id="KW-0031">Aminopeptidase</keyword>
<dbReference type="STRING" id="215250.A0A316YKL0"/>
<dbReference type="EMBL" id="KZ819637">
    <property type="protein sequence ID" value="PWN89606.1"/>
    <property type="molecule type" value="Genomic_DNA"/>
</dbReference>
<gene>
    <name evidence="11" type="ORF">FA10DRAFT_268131</name>
</gene>
<dbReference type="CDD" id="cd03879">
    <property type="entry name" value="M28_AAP"/>
    <property type="match status" value="1"/>
</dbReference>
<dbReference type="RefSeq" id="XP_025376804.1">
    <property type="nucleotide sequence ID" value="XM_025522197.1"/>
</dbReference>
<dbReference type="PANTHER" id="PTHR12147:SF56">
    <property type="entry name" value="AMINOPEPTIDASE YDR415C-RELATED"/>
    <property type="match status" value="1"/>
</dbReference>
<proteinExistence type="inferred from homology"/>
<comment type="cofactor">
    <cofactor evidence="1">
        <name>Zn(2+)</name>
        <dbReference type="ChEBI" id="CHEBI:29105"/>
    </cofactor>
</comment>
<dbReference type="InterPro" id="IPR045175">
    <property type="entry name" value="M28_fam"/>
</dbReference>
<dbReference type="GO" id="GO:0046872">
    <property type="term" value="F:metal ion binding"/>
    <property type="evidence" value="ECO:0007669"/>
    <property type="project" value="UniProtKB-KW"/>
</dbReference>
<dbReference type="GO" id="GO:0004177">
    <property type="term" value="F:aminopeptidase activity"/>
    <property type="evidence" value="ECO:0007669"/>
    <property type="project" value="UniProtKB-KW"/>
</dbReference>
<name>A0A316YKL0_9BASI</name>
<reference evidence="11" key="1">
    <citation type="journal article" date="2018" name="Mol. Biol. Evol.">
        <title>Broad Genomic Sampling Reveals a Smut Pathogenic Ancestry of the Fungal Clade Ustilaginomycotina.</title>
        <authorList>
            <person name="Kijpornyongpan T."/>
            <person name="Mondo S.J."/>
            <person name="Barry K."/>
            <person name="Sandor L."/>
            <person name="Lee J."/>
            <person name="Lipzen A."/>
            <person name="Pangilinan J."/>
            <person name="LaButti K."/>
            <person name="Hainaut M."/>
            <person name="Henrissat B."/>
            <person name="Grigoriev I.V."/>
            <person name="Spatafora J.W."/>
            <person name="Aime M.C."/>
        </authorList>
    </citation>
    <scope>NUCLEOTIDE SEQUENCE [LARGE SCALE GENOMIC DNA]</scope>
    <source>
        <strain evidence="11">MCA 4198</strain>
    </source>
</reference>
<dbReference type="InterPro" id="IPR007484">
    <property type="entry name" value="Peptidase_M28"/>
</dbReference>
<evidence type="ECO:0000256" key="4">
    <source>
        <dbReference type="ARBA" id="ARBA00022723"/>
    </source>
</evidence>
<dbReference type="GO" id="GO:0008235">
    <property type="term" value="F:metalloexopeptidase activity"/>
    <property type="evidence" value="ECO:0007669"/>
    <property type="project" value="InterPro"/>
</dbReference>
<evidence type="ECO:0000256" key="3">
    <source>
        <dbReference type="ARBA" id="ARBA00022670"/>
    </source>
</evidence>
<feature type="signal peptide" evidence="9">
    <location>
        <begin position="1"/>
        <end position="20"/>
    </location>
</feature>
<dbReference type="AlphaFoldDB" id="A0A316YKL0"/>
<evidence type="ECO:0000256" key="7">
    <source>
        <dbReference type="ARBA" id="ARBA00022833"/>
    </source>
</evidence>
<evidence type="ECO:0000256" key="9">
    <source>
        <dbReference type="RuleBase" id="RU361240"/>
    </source>
</evidence>
<evidence type="ECO:0000256" key="2">
    <source>
        <dbReference type="ARBA" id="ARBA00022438"/>
    </source>
</evidence>
<evidence type="ECO:0000256" key="6">
    <source>
        <dbReference type="ARBA" id="ARBA00022801"/>
    </source>
</evidence>
<keyword evidence="12" id="KW-1185">Reference proteome</keyword>